<evidence type="ECO:0000313" key="3">
    <source>
        <dbReference type="EMBL" id="MCD5310889.1"/>
    </source>
</evidence>
<dbReference type="EMBL" id="JAJOMB010000003">
    <property type="protein sequence ID" value="MCD5310889.1"/>
    <property type="molecule type" value="Genomic_DNA"/>
</dbReference>
<comment type="caution">
    <text evidence="3">The sequence shown here is derived from an EMBL/GenBank/DDBJ whole genome shotgun (WGS) entry which is preliminary data.</text>
</comment>
<evidence type="ECO:0000256" key="2">
    <source>
        <dbReference type="SAM" id="MobiDB-lite"/>
    </source>
</evidence>
<reference evidence="3" key="1">
    <citation type="submission" date="2021-11" db="EMBL/GenBank/DDBJ databases">
        <title>Streptomyces corallinus and Kineosporia corallina sp. nov., two new coral-derived marine actinobacteria.</title>
        <authorList>
            <person name="Buangrab K."/>
            <person name="Sutthacheep M."/>
            <person name="Yeemin T."/>
            <person name="Harunari E."/>
            <person name="Igarashi Y."/>
            <person name="Sripreechasak P."/>
            <person name="Kanchanasin P."/>
            <person name="Tanasupawat S."/>
            <person name="Phongsopitanun W."/>
        </authorList>
    </citation>
    <scope>NUCLEOTIDE SEQUENCE</scope>
    <source>
        <strain evidence="3">JCM 31032</strain>
    </source>
</reference>
<feature type="region of interest" description="Disordered" evidence="2">
    <location>
        <begin position="27"/>
        <end position="106"/>
    </location>
</feature>
<feature type="compositionally biased region" description="Polar residues" evidence="2">
    <location>
        <begin position="96"/>
        <end position="106"/>
    </location>
</feature>
<sequence>MDAGEIIAQHRVWLERRRDAEKVEIARYKADGKTAYAESMSPADSTRTRSPESSRRSSGTAARAPSTSCTGRPTDSRRRGEAAAGQHLGRGKRLQQPRTAAITSTKGTIMRGRRAIIATTVAAVAVLGLTACSPVSTESDQVALHYEGGSFSSKKFKDCVASGIRQTDGAGDKHYVYPTSQRSFTTTLEGEGSADAKAFTVVSKDNVELFAPATVTFTLNTGCSETKIGEKTYAGGILQAFHERLGNRYKAYWGPDMEGDARPDGTPEGWTSLLNFAIGTPLDTSYDRIAQGYEWRKLWNDPTTKTAVETQLTKDIQTFVDQQTGAPEGQHFFTGFRVLIGKPDPVNPELKDAVSAEQTAVSKAQSQQKQAEADKLAAEAQIAVAEAKAAALAAEKKAAGDDWIRKYAIDKGMNPFPPPVVAGTAAGK</sequence>
<keyword evidence="4" id="KW-1185">Reference proteome</keyword>
<evidence type="ECO:0000256" key="1">
    <source>
        <dbReference type="SAM" id="Coils"/>
    </source>
</evidence>
<dbReference type="RefSeq" id="WP_231440065.1">
    <property type="nucleotide sequence ID" value="NZ_JAJOMB010000003.1"/>
</dbReference>
<protein>
    <recommendedName>
        <fullName evidence="5">Band 7 domain-containing protein</fullName>
    </recommendedName>
</protein>
<feature type="compositionally biased region" description="Low complexity" evidence="2">
    <location>
        <begin position="56"/>
        <end position="68"/>
    </location>
</feature>
<gene>
    <name evidence="3" type="ORF">LR394_08280</name>
</gene>
<keyword evidence="1" id="KW-0175">Coiled coil</keyword>
<dbReference type="AlphaFoldDB" id="A0A9X1NBQ0"/>
<organism evidence="3 4">
    <name type="scientific">Kineosporia babensis</name>
    <dbReference type="NCBI Taxonomy" id="499548"/>
    <lineage>
        <taxon>Bacteria</taxon>
        <taxon>Bacillati</taxon>
        <taxon>Actinomycetota</taxon>
        <taxon>Actinomycetes</taxon>
        <taxon>Kineosporiales</taxon>
        <taxon>Kineosporiaceae</taxon>
        <taxon>Kineosporia</taxon>
    </lineage>
</organism>
<dbReference type="Proteomes" id="UP001138997">
    <property type="component" value="Unassembled WGS sequence"/>
</dbReference>
<feature type="coiled-coil region" evidence="1">
    <location>
        <begin position="361"/>
        <end position="397"/>
    </location>
</feature>
<evidence type="ECO:0000313" key="4">
    <source>
        <dbReference type="Proteomes" id="UP001138997"/>
    </source>
</evidence>
<proteinExistence type="predicted"/>
<feature type="compositionally biased region" description="Basic and acidic residues" evidence="2">
    <location>
        <begin position="46"/>
        <end position="55"/>
    </location>
</feature>
<name>A0A9X1NBQ0_9ACTN</name>
<accession>A0A9X1NBQ0</accession>
<evidence type="ECO:0008006" key="5">
    <source>
        <dbReference type="Google" id="ProtNLM"/>
    </source>
</evidence>